<sequence length="308" mass="34285">MGAGNAKGLRKSASADDVDDRSVTSDGQWNEGRKHKNDSPAPQALNEHQRSKSFDLPASFNTSALQVVKEDEDQPKKEVKKGFFNFRSREKEGSKSEDDDNDSDSEAKESGGNRRFKIFGHRKKISKAQKDEKLDSDINDLEKTFDSLGIVGKDATKDGGGNKSSMRSKDDLEALEPMRNRMNVRISRPVRELNGVTTARDMYGRRGSDSTSGSNNGRKKFNYSWENDEENAAPVRQDEWIYQAVRIEGFDVSKFKQVNMQGAMEMNMKGSISAPVSGSGAYSARPPSSPLYDADDHNILQSIERALE</sequence>
<protein>
    <submittedName>
        <fullName evidence="3">Uncharacterized protein LOC108665578</fullName>
    </submittedName>
</protein>
<proteinExistence type="predicted"/>
<feature type="region of interest" description="Disordered" evidence="1">
    <location>
        <begin position="1"/>
        <end position="133"/>
    </location>
</feature>
<reference evidence="3" key="1">
    <citation type="submission" date="2025-08" db="UniProtKB">
        <authorList>
            <consortium name="RefSeq"/>
        </authorList>
    </citation>
    <scope>IDENTIFICATION</scope>
    <source>
        <tissue evidence="3">Whole organism</tissue>
    </source>
</reference>
<feature type="region of interest" description="Disordered" evidence="1">
    <location>
        <begin position="150"/>
        <end position="173"/>
    </location>
</feature>
<accession>A0A8B7N3M7</accession>
<evidence type="ECO:0000313" key="3">
    <source>
        <dbReference type="RefSeq" id="XP_018007839.1"/>
    </source>
</evidence>
<dbReference type="Proteomes" id="UP000694843">
    <property type="component" value="Unplaced"/>
</dbReference>
<dbReference type="KEGG" id="hazt:108665578"/>
<dbReference type="OrthoDB" id="6367289at2759"/>
<evidence type="ECO:0000256" key="1">
    <source>
        <dbReference type="SAM" id="MobiDB-lite"/>
    </source>
</evidence>
<organism evidence="2 3">
    <name type="scientific">Hyalella azteca</name>
    <name type="common">Amphipod</name>
    <dbReference type="NCBI Taxonomy" id="294128"/>
    <lineage>
        <taxon>Eukaryota</taxon>
        <taxon>Metazoa</taxon>
        <taxon>Ecdysozoa</taxon>
        <taxon>Arthropoda</taxon>
        <taxon>Crustacea</taxon>
        <taxon>Multicrustacea</taxon>
        <taxon>Malacostraca</taxon>
        <taxon>Eumalacostraca</taxon>
        <taxon>Peracarida</taxon>
        <taxon>Amphipoda</taxon>
        <taxon>Senticaudata</taxon>
        <taxon>Talitrida</taxon>
        <taxon>Talitroidea</taxon>
        <taxon>Hyalellidae</taxon>
        <taxon>Hyalella</taxon>
    </lineage>
</organism>
<gene>
    <name evidence="3" type="primary">LOC108665578</name>
</gene>
<keyword evidence="2" id="KW-1185">Reference proteome</keyword>
<dbReference type="OMA" id="YSWENDE"/>
<feature type="region of interest" description="Disordered" evidence="1">
    <location>
        <begin position="271"/>
        <end position="296"/>
    </location>
</feature>
<dbReference type="GeneID" id="108665578"/>
<feature type="compositionally biased region" description="Basic residues" evidence="1">
    <location>
        <begin position="114"/>
        <end position="127"/>
    </location>
</feature>
<feature type="compositionally biased region" description="Basic and acidic residues" evidence="1">
    <location>
        <begin position="74"/>
        <end position="96"/>
    </location>
</feature>
<dbReference type="RefSeq" id="XP_018007839.1">
    <property type="nucleotide sequence ID" value="XM_018152350.2"/>
</dbReference>
<feature type="region of interest" description="Disordered" evidence="1">
    <location>
        <begin position="196"/>
        <end position="222"/>
    </location>
</feature>
<dbReference type="AlphaFoldDB" id="A0A8B7N3M7"/>
<name>A0A8B7N3M7_HYAAZ</name>
<evidence type="ECO:0000313" key="2">
    <source>
        <dbReference type="Proteomes" id="UP000694843"/>
    </source>
</evidence>